<dbReference type="InterPro" id="IPR001387">
    <property type="entry name" value="Cro/C1-type_HTH"/>
</dbReference>
<protein>
    <submittedName>
        <fullName evidence="2">Transcriptional regulator with XRE-family HTH domain</fullName>
    </submittedName>
</protein>
<reference evidence="2" key="1">
    <citation type="submission" date="2023-07" db="EMBL/GenBank/DDBJ databases">
        <title>Sequencing the genomes of 1000 actinobacteria strains.</title>
        <authorList>
            <person name="Klenk H.-P."/>
        </authorList>
    </citation>
    <scope>NUCLEOTIDE SEQUENCE</scope>
    <source>
        <strain evidence="2">DSM 44707</strain>
    </source>
</reference>
<dbReference type="SUPFAM" id="SSF47413">
    <property type="entry name" value="lambda repressor-like DNA-binding domains"/>
    <property type="match status" value="1"/>
</dbReference>
<feature type="domain" description="HTH cro/C1-type" evidence="1">
    <location>
        <begin position="34"/>
        <end position="81"/>
    </location>
</feature>
<dbReference type="AlphaFoldDB" id="A0AAE3YNM9"/>
<evidence type="ECO:0000313" key="2">
    <source>
        <dbReference type="EMBL" id="MDR7275716.1"/>
    </source>
</evidence>
<dbReference type="SMART" id="SM00530">
    <property type="entry name" value="HTH_XRE"/>
    <property type="match status" value="1"/>
</dbReference>
<comment type="caution">
    <text evidence="2">The sequence shown here is derived from an EMBL/GenBank/DDBJ whole genome shotgun (WGS) entry which is preliminary data.</text>
</comment>
<dbReference type="Proteomes" id="UP001183643">
    <property type="component" value="Unassembled WGS sequence"/>
</dbReference>
<proteinExistence type="predicted"/>
<dbReference type="PANTHER" id="PTHR35010:SF2">
    <property type="entry name" value="BLL4672 PROTEIN"/>
    <property type="match status" value="1"/>
</dbReference>
<keyword evidence="3" id="KW-1185">Reference proteome</keyword>
<accession>A0AAE3YNM9</accession>
<dbReference type="Pfam" id="PF17765">
    <property type="entry name" value="MLTR_LBD"/>
    <property type="match status" value="1"/>
</dbReference>
<dbReference type="InterPro" id="IPR041413">
    <property type="entry name" value="MLTR_LBD"/>
</dbReference>
<dbReference type="GO" id="GO:0003677">
    <property type="term" value="F:DNA binding"/>
    <property type="evidence" value="ECO:0007669"/>
    <property type="project" value="InterPro"/>
</dbReference>
<dbReference type="Pfam" id="PF13560">
    <property type="entry name" value="HTH_31"/>
    <property type="match status" value="1"/>
</dbReference>
<dbReference type="InterPro" id="IPR010982">
    <property type="entry name" value="Lambda_DNA-bd_dom_sf"/>
</dbReference>
<evidence type="ECO:0000259" key="1">
    <source>
        <dbReference type="PROSITE" id="PS50943"/>
    </source>
</evidence>
<dbReference type="PROSITE" id="PS50943">
    <property type="entry name" value="HTH_CROC1"/>
    <property type="match status" value="1"/>
</dbReference>
<dbReference type="PANTHER" id="PTHR35010">
    <property type="entry name" value="BLL4672 PROTEIN-RELATED"/>
    <property type="match status" value="1"/>
</dbReference>
<dbReference type="RefSeq" id="WP_310367012.1">
    <property type="nucleotide sequence ID" value="NZ_JAVDYB010000001.1"/>
</dbReference>
<dbReference type="Gene3D" id="3.30.450.180">
    <property type="match status" value="1"/>
</dbReference>
<gene>
    <name evidence="2" type="ORF">J2S41_002494</name>
</gene>
<dbReference type="EMBL" id="JAVDYB010000001">
    <property type="protein sequence ID" value="MDR7275716.1"/>
    <property type="molecule type" value="Genomic_DNA"/>
</dbReference>
<dbReference type="Gene3D" id="1.10.260.40">
    <property type="entry name" value="lambda repressor-like DNA-binding domains"/>
    <property type="match status" value="1"/>
</dbReference>
<name>A0AAE3YNM9_9ACTN</name>
<evidence type="ECO:0000313" key="3">
    <source>
        <dbReference type="Proteomes" id="UP001183643"/>
    </source>
</evidence>
<sequence length="285" mass="31450">MDLAALGGFLKSRRDRLSPSDLGLHPTSRRRVPGLRRDEVANLAGASVDYYVQLEQGRGAQPSEQMLAALARALRLTLDERHHLYHLAGRPLPPSGGGGAHVHPGMLELLDRLDTTPAQIISDLSVTLAQNRLAAALLGPPTAATGIRASFIHRWFTDPSARDLYHPDEHDHQSSVFVADIRAVSARRGPDEFVTALIRSLLRDSDEFRRLWARHHVAIRRADRKRLLHPLIGEVELNCTSLLSEDGTQRLLWFTPPPGTPSVERLELLNVIGAFQISGTGDATR</sequence>
<organism evidence="2 3">
    <name type="scientific">Catenuloplanes atrovinosus</name>
    <dbReference type="NCBI Taxonomy" id="137266"/>
    <lineage>
        <taxon>Bacteria</taxon>
        <taxon>Bacillati</taxon>
        <taxon>Actinomycetota</taxon>
        <taxon>Actinomycetes</taxon>
        <taxon>Micromonosporales</taxon>
        <taxon>Micromonosporaceae</taxon>
        <taxon>Catenuloplanes</taxon>
    </lineage>
</organism>